<dbReference type="RefSeq" id="WP_198840897.1">
    <property type="nucleotide sequence ID" value="NZ_JAEHFJ010000003.1"/>
</dbReference>
<protein>
    <submittedName>
        <fullName evidence="3">Response regulator transcription factor</fullName>
    </submittedName>
</protein>
<feature type="domain" description="Response regulatory" evidence="2">
    <location>
        <begin position="15"/>
        <end position="147"/>
    </location>
</feature>
<evidence type="ECO:0000313" key="4">
    <source>
        <dbReference type="Proteomes" id="UP000623301"/>
    </source>
</evidence>
<keyword evidence="4" id="KW-1185">Reference proteome</keyword>
<dbReference type="Proteomes" id="UP000623301">
    <property type="component" value="Unassembled WGS sequence"/>
</dbReference>
<reference evidence="3 4" key="1">
    <citation type="submission" date="2020-12" db="EMBL/GenBank/DDBJ databases">
        <title>Aureibaculum luteum sp. nov. and Aureibaculum flavum sp. nov., novel members of the family Flavobacteriaceae isolated from Antarctic intertidal sediments.</title>
        <authorList>
            <person name="He X."/>
            <person name="Zhang X."/>
        </authorList>
    </citation>
    <scope>NUCLEOTIDE SEQUENCE [LARGE SCALE GENOMIC DNA]</scope>
    <source>
        <strain evidence="3 4">A20</strain>
    </source>
</reference>
<dbReference type="SUPFAM" id="SSF52172">
    <property type="entry name" value="CheY-like"/>
    <property type="match status" value="1"/>
</dbReference>
<accession>A0ABS0WQ94</accession>
<dbReference type="Gene3D" id="3.40.50.2300">
    <property type="match status" value="1"/>
</dbReference>
<evidence type="ECO:0000259" key="2">
    <source>
        <dbReference type="PROSITE" id="PS50110"/>
    </source>
</evidence>
<dbReference type="Pfam" id="PF00072">
    <property type="entry name" value="Response_reg"/>
    <property type="match status" value="1"/>
</dbReference>
<dbReference type="InterPro" id="IPR011006">
    <property type="entry name" value="CheY-like_superfamily"/>
</dbReference>
<keyword evidence="1" id="KW-0597">Phosphoprotein</keyword>
<evidence type="ECO:0000256" key="1">
    <source>
        <dbReference type="PROSITE-ProRule" id="PRU00169"/>
    </source>
</evidence>
<evidence type="ECO:0000313" key="3">
    <source>
        <dbReference type="EMBL" id="MBJ2174145.1"/>
    </source>
</evidence>
<comment type="caution">
    <text evidence="3">The sequence shown here is derived from an EMBL/GenBank/DDBJ whole genome shotgun (WGS) entry which is preliminary data.</text>
</comment>
<feature type="modified residue" description="4-aspartylphosphate" evidence="1">
    <location>
        <position position="75"/>
    </location>
</feature>
<sequence>MKNDLTDNPPENCNTILIVEDNQLLSDAIEMMIKLLPVKDSLPTIHIQKAMDYENAVVKILEIPNHGDLNTVILDINLGKQKKRERKSGRELGVLIRKHAPKTKIIVFTSHSDELEINSILKNINPEGFLIKDGRTDHNLFQEVILKVINGETYYCDTVLNVMSNIKIRNK</sequence>
<dbReference type="InterPro" id="IPR001789">
    <property type="entry name" value="Sig_transdc_resp-reg_receiver"/>
</dbReference>
<dbReference type="PROSITE" id="PS50110">
    <property type="entry name" value="RESPONSE_REGULATORY"/>
    <property type="match status" value="1"/>
</dbReference>
<dbReference type="EMBL" id="JAEHFJ010000003">
    <property type="protein sequence ID" value="MBJ2174145.1"/>
    <property type="molecule type" value="Genomic_DNA"/>
</dbReference>
<name>A0ABS0WQ94_9FLAO</name>
<organism evidence="3 4">
    <name type="scientific">Aureibaculum flavum</name>
    <dbReference type="NCBI Taxonomy" id="2795986"/>
    <lineage>
        <taxon>Bacteria</taxon>
        <taxon>Pseudomonadati</taxon>
        <taxon>Bacteroidota</taxon>
        <taxon>Flavobacteriia</taxon>
        <taxon>Flavobacteriales</taxon>
        <taxon>Flavobacteriaceae</taxon>
        <taxon>Aureibaculum</taxon>
    </lineage>
</organism>
<proteinExistence type="predicted"/>
<gene>
    <name evidence="3" type="ORF">JBL43_07845</name>
</gene>